<feature type="compositionally biased region" description="Basic and acidic residues" evidence="1">
    <location>
        <begin position="278"/>
        <end position="302"/>
    </location>
</feature>
<feature type="compositionally biased region" description="Basic residues" evidence="1">
    <location>
        <begin position="158"/>
        <end position="167"/>
    </location>
</feature>
<dbReference type="eggNOG" id="ENOG502S3EI">
    <property type="taxonomic scope" value="Eukaryota"/>
</dbReference>
<evidence type="ECO:0000256" key="1">
    <source>
        <dbReference type="SAM" id="MobiDB-lite"/>
    </source>
</evidence>
<dbReference type="VEuPathDB" id="VectorBase:MDOA002567"/>
<dbReference type="RefSeq" id="XP_005185980.2">
    <property type="nucleotide sequence ID" value="XM_005185923.4"/>
</dbReference>
<dbReference type="KEGG" id="mde:101895261"/>
<dbReference type="InterPro" id="IPR026680">
    <property type="entry name" value="CCDC137"/>
</dbReference>
<organism evidence="2">
    <name type="scientific">Musca domestica</name>
    <name type="common">House fly</name>
    <dbReference type="NCBI Taxonomy" id="7370"/>
    <lineage>
        <taxon>Eukaryota</taxon>
        <taxon>Metazoa</taxon>
        <taxon>Ecdysozoa</taxon>
        <taxon>Arthropoda</taxon>
        <taxon>Hexapoda</taxon>
        <taxon>Insecta</taxon>
        <taxon>Pterygota</taxon>
        <taxon>Neoptera</taxon>
        <taxon>Endopterygota</taxon>
        <taxon>Diptera</taxon>
        <taxon>Brachycera</taxon>
        <taxon>Muscomorpha</taxon>
        <taxon>Muscoidea</taxon>
        <taxon>Muscidae</taxon>
        <taxon>Musca</taxon>
    </lineage>
</organism>
<accession>A0A1I8M9D0</accession>
<dbReference type="PANTHER" id="PTHR21838:SF2">
    <property type="entry name" value="COILED-COIL DOMAIN-CONTAINING PROTEIN 137"/>
    <property type="match status" value="1"/>
</dbReference>
<feature type="compositionally biased region" description="Basic and acidic residues" evidence="1">
    <location>
        <begin position="148"/>
        <end position="157"/>
    </location>
</feature>
<dbReference type="EnsemblMetazoa" id="MDOA002567-RA">
    <property type="protein sequence ID" value="MDOA002567-PA"/>
    <property type="gene ID" value="MDOA002567"/>
</dbReference>
<gene>
    <name evidence="2" type="primary">101895261</name>
</gene>
<feature type="region of interest" description="Disordered" evidence="1">
    <location>
        <begin position="140"/>
        <end position="205"/>
    </location>
</feature>
<proteinExistence type="predicted"/>
<name>A0A1I8M9D0_MUSDO</name>
<reference evidence="2" key="1">
    <citation type="submission" date="2020-05" db="UniProtKB">
        <authorList>
            <consortium name="EnsemblMetazoa"/>
        </authorList>
    </citation>
    <scope>IDENTIFICATION</scope>
    <source>
        <strain evidence="2">Aabys</strain>
    </source>
</reference>
<feature type="region of interest" description="Disordered" evidence="1">
    <location>
        <begin position="219"/>
        <end position="302"/>
    </location>
</feature>
<evidence type="ECO:0000313" key="2">
    <source>
        <dbReference type="EnsemblMetazoa" id="MDOA002567-PA"/>
    </source>
</evidence>
<evidence type="ECO:0008006" key="3">
    <source>
        <dbReference type="Google" id="ProtNLM"/>
    </source>
</evidence>
<sequence>MARKRKIPARKHHGIRDPLRQLEEKEKKLKNIINAPPSRDNDQPLSFKMKQLKKLTEEAKSGKKIKRIHSGVEDKPKEAKTNRKNNKTDEGNKFKTIKQMPGEDDVDYLKRVNRITSASLKEAQYEAKYGVKVVRDPKTGAISIKKKPPNEIDELLKQKRKGGKANKKKNEKDVKPIDPKLAKQLIKQAIQEDEEERKQETSKETVEYQRDVFKFGEIVHAPPTALTLPRKAEKNETVPRPGKKNNLLLKSLLDEESSSSNSKPSGSSTKTTKSPGRVTKEQMRGKRKDLPEHTRNMLEKEREKLVELYRNLKKSKGIMSDKS</sequence>
<feature type="compositionally biased region" description="Basic and acidic residues" evidence="1">
    <location>
        <begin position="168"/>
        <end position="181"/>
    </location>
</feature>
<dbReference type="VEuPathDB" id="VectorBase:MDOMA2_006787"/>
<dbReference type="AlphaFoldDB" id="A0A1I8M9D0"/>
<feature type="region of interest" description="Disordered" evidence="1">
    <location>
        <begin position="69"/>
        <end position="94"/>
    </location>
</feature>
<feature type="compositionally biased region" description="Low complexity" evidence="1">
    <location>
        <begin position="258"/>
        <end position="276"/>
    </location>
</feature>
<protein>
    <recommendedName>
        <fullName evidence="3">Coiled-coil domain-containing protein 137</fullName>
    </recommendedName>
</protein>
<dbReference type="GO" id="GO:0005634">
    <property type="term" value="C:nucleus"/>
    <property type="evidence" value="ECO:0007669"/>
    <property type="project" value="TreeGrafter"/>
</dbReference>
<dbReference type="PANTHER" id="PTHR21838">
    <property type="entry name" value="COILED-COIL DOMAIN-CONTAINING PROTEIN 137"/>
    <property type="match status" value="1"/>
</dbReference>
<dbReference type="OrthoDB" id="5876637at2759"/>
<feature type="compositionally biased region" description="Basic and acidic residues" evidence="1">
    <location>
        <begin position="196"/>
        <end position="205"/>
    </location>
</feature>
<feature type="compositionally biased region" description="Basic and acidic residues" evidence="1">
    <location>
        <begin position="70"/>
        <end position="93"/>
    </location>
</feature>